<reference evidence="3" key="1">
    <citation type="submission" date="2020-11" db="EMBL/GenBank/DDBJ databases">
        <title>Sequencing the genomes of 1000 actinobacteria strains.</title>
        <authorList>
            <person name="Klenk H.-P."/>
        </authorList>
    </citation>
    <scope>NUCLEOTIDE SEQUENCE</scope>
    <source>
        <strain evidence="3">DSM 45356</strain>
    </source>
</reference>
<gene>
    <name evidence="3" type="ORF">IW245_001880</name>
</gene>
<evidence type="ECO:0000313" key="3">
    <source>
        <dbReference type="EMBL" id="MBG6135686.1"/>
    </source>
</evidence>
<evidence type="ECO:0000256" key="2">
    <source>
        <dbReference type="SAM" id="SignalP"/>
    </source>
</evidence>
<proteinExistence type="predicted"/>
<feature type="compositionally biased region" description="Basic and acidic residues" evidence="1">
    <location>
        <begin position="49"/>
        <end position="60"/>
    </location>
</feature>
<feature type="region of interest" description="Disordered" evidence="1">
    <location>
        <begin position="48"/>
        <end position="67"/>
    </location>
</feature>
<keyword evidence="2" id="KW-0732">Signal</keyword>
<evidence type="ECO:0000313" key="4">
    <source>
        <dbReference type="Proteomes" id="UP000622552"/>
    </source>
</evidence>
<dbReference type="EMBL" id="JADOUF010000001">
    <property type="protein sequence ID" value="MBG6135686.1"/>
    <property type="molecule type" value="Genomic_DNA"/>
</dbReference>
<accession>A0A8J7GDK9</accession>
<keyword evidence="4" id="KW-1185">Reference proteome</keyword>
<dbReference type="RefSeq" id="WP_197002764.1">
    <property type="nucleotide sequence ID" value="NZ_BONS01000002.1"/>
</dbReference>
<dbReference type="AlphaFoldDB" id="A0A8J7GDK9"/>
<feature type="signal peptide" evidence="2">
    <location>
        <begin position="1"/>
        <end position="18"/>
    </location>
</feature>
<comment type="caution">
    <text evidence="3">The sequence shown here is derived from an EMBL/GenBank/DDBJ whole genome shotgun (WGS) entry which is preliminary data.</text>
</comment>
<sequence length="195" mass="21585">MRTSLQRILWIMTGAALAAALLVGSTPVGSPTRVVRVAEETDPGWVQVKPDDRPPFDDSPTRVPHGNAPSVDQEFLIVDVVPSNTYRNCSVFLGISTCIGSYDYINDGVAVSYLGPEDRDGYEKSDWIGVYKGTFETDADGTAKARPQYWEYVTSGCKGYCARTLKTTFTPGQKYTIVYFSDKGWKPRATMEYLP</sequence>
<organism evidence="3 4">
    <name type="scientific">Longispora fulva</name>
    <dbReference type="NCBI Taxonomy" id="619741"/>
    <lineage>
        <taxon>Bacteria</taxon>
        <taxon>Bacillati</taxon>
        <taxon>Actinomycetota</taxon>
        <taxon>Actinomycetes</taxon>
        <taxon>Micromonosporales</taxon>
        <taxon>Micromonosporaceae</taxon>
        <taxon>Longispora</taxon>
    </lineage>
</organism>
<dbReference type="Proteomes" id="UP000622552">
    <property type="component" value="Unassembled WGS sequence"/>
</dbReference>
<name>A0A8J7GDK9_9ACTN</name>
<feature type="chain" id="PRO_5035264802" evidence="2">
    <location>
        <begin position="19"/>
        <end position="195"/>
    </location>
</feature>
<protein>
    <submittedName>
        <fullName evidence="3">Uncharacterized protein</fullName>
    </submittedName>
</protein>
<evidence type="ECO:0000256" key="1">
    <source>
        <dbReference type="SAM" id="MobiDB-lite"/>
    </source>
</evidence>